<evidence type="ECO:0000313" key="2">
    <source>
        <dbReference type="EMBL" id="MFC3206899.1"/>
    </source>
</evidence>
<evidence type="ECO:0000313" key="3">
    <source>
        <dbReference type="Proteomes" id="UP001595583"/>
    </source>
</evidence>
<name>A0ABV7K984_9HYPH</name>
<evidence type="ECO:0008006" key="4">
    <source>
        <dbReference type="Google" id="ProtNLM"/>
    </source>
</evidence>
<keyword evidence="1" id="KW-0812">Transmembrane</keyword>
<keyword evidence="3" id="KW-1185">Reference proteome</keyword>
<sequence>MIPAILLDLAGTVAVPVIKSIFADRFGDGGKLAGDVIDVVAGKLGVPVDQIQDQPPDKVQDALVAAEPEAADMLAQYVESQRLMNETLKAEMDKDGPTWTWAWRPFGMWVFLGLTIHLVAIVPLLNIVLTSPLILAMDVPTFVTLFITYTGLYMGGHTAKKAVESWKAR</sequence>
<reference evidence="3" key="1">
    <citation type="journal article" date="2019" name="Int. J. Syst. Evol. Microbiol.">
        <title>The Global Catalogue of Microorganisms (GCM) 10K type strain sequencing project: providing services to taxonomists for standard genome sequencing and annotation.</title>
        <authorList>
            <consortium name="The Broad Institute Genomics Platform"/>
            <consortium name="The Broad Institute Genome Sequencing Center for Infectious Disease"/>
            <person name="Wu L."/>
            <person name="Ma J."/>
        </authorList>
    </citation>
    <scope>NUCLEOTIDE SEQUENCE [LARGE SCALE GENOMIC DNA]</scope>
    <source>
        <strain evidence="3">KCTC 52165</strain>
    </source>
</reference>
<proteinExistence type="predicted"/>
<dbReference type="Proteomes" id="UP001595583">
    <property type="component" value="Unassembled WGS sequence"/>
</dbReference>
<feature type="transmembrane region" description="Helical" evidence="1">
    <location>
        <begin position="106"/>
        <end position="127"/>
    </location>
</feature>
<comment type="caution">
    <text evidence="2">The sequence shown here is derived from an EMBL/GenBank/DDBJ whole genome shotgun (WGS) entry which is preliminary data.</text>
</comment>
<gene>
    <name evidence="2" type="ORF">ACFOHJ_11800</name>
</gene>
<protein>
    <recommendedName>
        <fullName evidence="4">Holin (3TMs family)</fullName>
    </recommendedName>
</protein>
<keyword evidence="1" id="KW-1133">Transmembrane helix</keyword>
<dbReference type="EMBL" id="JBHRTK010000012">
    <property type="protein sequence ID" value="MFC3206899.1"/>
    <property type="molecule type" value="Genomic_DNA"/>
</dbReference>
<organism evidence="2 3">
    <name type="scientific">Aquamicrobium soli</name>
    <dbReference type="NCBI Taxonomy" id="1811518"/>
    <lineage>
        <taxon>Bacteria</taxon>
        <taxon>Pseudomonadati</taxon>
        <taxon>Pseudomonadota</taxon>
        <taxon>Alphaproteobacteria</taxon>
        <taxon>Hyphomicrobiales</taxon>
        <taxon>Phyllobacteriaceae</taxon>
        <taxon>Aquamicrobium</taxon>
    </lineage>
</organism>
<accession>A0ABV7K984</accession>
<evidence type="ECO:0000256" key="1">
    <source>
        <dbReference type="SAM" id="Phobius"/>
    </source>
</evidence>
<feature type="transmembrane region" description="Helical" evidence="1">
    <location>
        <begin position="133"/>
        <end position="152"/>
    </location>
</feature>
<keyword evidence="1" id="KW-0472">Membrane</keyword>
<dbReference type="RefSeq" id="WP_378220700.1">
    <property type="nucleotide sequence ID" value="NZ_JBHRTK010000012.1"/>
</dbReference>